<dbReference type="AlphaFoldDB" id="A0AAD9PB61"/>
<dbReference type="EMBL" id="JAODUO010000053">
    <property type="protein sequence ID" value="KAK2191342.1"/>
    <property type="molecule type" value="Genomic_DNA"/>
</dbReference>
<comment type="caution">
    <text evidence="1">The sequence shown here is derived from an EMBL/GenBank/DDBJ whole genome shotgun (WGS) entry which is preliminary data.</text>
</comment>
<accession>A0AAD9PB61</accession>
<dbReference type="Proteomes" id="UP001209878">
    <property type="component" value="Unassembled WGS sequence"/>
</dbReference>
<protein>
    <submittedName>
        <fullName evidence="1">Uncharacterized protein</fullName>
    </submittedName>
</protein>
<proteinExistence type="predicted"/>
<evidence type="ECO:0000313" key="1">
    <source>
        <dbReference type="EMBL" id="KAK2191342.1"/>
    </source>
</evidence>
<gene>
    <name evidence="1" type="ORF">NP493_53g01004</name>
</gene>
<sequence length="110" mass="12252">MNCPENYTNTTFSCSGSCWVFRQKKDDQVSFLRGCFQSTLCDKYKYQTCTYRRSTKTMMCYRCCNGELCNSYIPGINIAGIGSDVSTLSGSGVLATFLVLTGLSMANMYV</sequence>
<keyword evidence="2" id="KW-1185">Reference proteome</keyword>
<reference evidence="1" key="1">
    <citation type="journal article" date="2023" name="Mol. Biol. Evol.">
        <title>Third-Generation Sequencing Reveals the Adaptive Role of the Epigenome in Three Deep-Sea Polychaetes.</title>
        <authorList>
            <person name="Perez M."/>
            <person name="Aroh O."/>
            <person name="Sun Y."/>
            <person name="Lan Y."/>
            <person name="Juniper S.K."/>
            <person name="Young C.R."/>
            <person name="Angers B."/>
            <person name="Qian P.Y."/>
        </authorList>
    </citation>
    <scope>NUCLEOTIDE SEQUENCE</scope>
    <source>
        <strain evidence="1">R07B-5</strain>
    </source>
</reference>
<evidence type="ECO:0000313" key="2">
    <source>
        <dbReference type="Proteomes" id="UP001209878"/>
    </source>
</evidence>
<organism evidence="1 2">
    <name type="scientific">Ridgeia piscesae</name>
    <name type="common">Tubeworm</name>
    <dbReference type="NCBI Taxonomy" id="27915"/>
    <lineage>
        <taxon>Eukaryota</taxon>
        <taxon>Metazoa</taxon>
        <taxon>Spiralia</taxon>
        <taxon>Lophotrochozoa</taxon>
        <taxon>Annelida</taxon>
        <taxon>Polychaeta</taxon>
        <taxon>Sedentaria</taxon>
        <taxon>Canalipalpata</taxon>
        <taxon>Sabellida</taxon>
        <taxon>Siboglinidae</taxon>
        <taxon>Ridgeia</taxon>
    </lineage>
</organism>
<name>A0AAD9PB61_RIDPI</name>